<gene>
    <name evidence="2" type="primary">LOC104716563</name>
</gene>
<evidence type="ECO:0000313" key="1">
    <source>
        <dbReference type="Proteomes" id="UP000694864"/>
    </source>
</evidence>
<protein>
    <submittedName>
        <fullName evidence="2">Uncharacterized protein LOC104716563 isoform X1</fullName>
    </submittedName>
</protein>
<dbReference type="Proteomes" id="UP000694864">
    <property type="component" value="Chromosome 10"/>
</dbReference>
<reference evidence="1" key="1">
    <citation type="journal article" date="2014" name="Nat. Commun.">
        <title>The emerging biofuel crop Camelina sativa retains a highly undifferentiated hexaploid genome structure.</title>
        <authorList>
            <person name="Kagale S."/>
            <person name="Koh C."/>
            <person name="Nixon J."/>
            <person name="Bollina V."/>
            <person name="Clarke W.E."/>
            <person name="Tuteja R."/>
            <person name="Spillane C."/>
            <person name="Robinson S.J."/>
            <person name="Links M.G."/>
            <person name="Clarke C."/>
            <person name="Higgins E.E."/>
            <person name="Huebert T."/>
            <person name="Sharpe A.G."/>
            <person name="Parkin I.A."/>
        </authorList>
    </citation>
    <scope>NUCLEOTIDE SEQUENCE [LARGE SCALE GENOMIC DNA]</scope>
    <source>
        <strain evidence="1">cv. DH55</strain>
    </source>
</reference>
<dbReference type="RefSeq" id="XP_010432246.1">
    <property type="nucleotide sequence ID" value="XM_010433944.2"/>
</dbReference>
<accession>A0ABM0TVX1</accession>
<proteinExistence type="predicted"/>
<dbReference type="SUPFAM" id="SSF54928">
    <property type="entry name" value="RNA-binding domain, RBD"/>
    <property type="match status" value="1"/>
</dbReference>
<keyword evidence="1" id="KW-1185">Reference proteome</keyword>
<reference evidence="2" key="2">
    <citation type="submission" date="2025-08" db="UniProtKB">
        <authorList>
            <consortium name="RefSeq"/>
        </authorList>
    </citation>
    <scope>IDENTIFICATION</scope>
    <source>
        <tissue evidence="2">Leaf</tissue>
    </source>
</reference>
<dbReference type="GeneID" id="104716563"/>
<organism evidence="1 2">
    <name type="scientific">Camelina sativa</name>
    <name type="common">False flax</name>
    <name type="synonym">Myagrum sativum</name>
    <dbReference type="NCBI Taxonomy" id="90675"/>
    <lineage>
        <taxon>Eukaryota</taxon>
        <taxon>Viridiplantae</taxon>
        <taxon>Streptophyta</taxon>
        <taxon>Embryophyta</taxon>
        <taxon>Tracheophyta</taxon>
        <taxon>Spermatophyta</taxon>
        <taxon>Magnoliopsida</taxon>
        <taxon>eudicotyledons</taxon>
        <taxon>Gunneridae</taxon>
        <taxon>Pentapetalae</taxon>
        <taxon>rosids</taxon>
        <taxon>malvids</taxon>
        <taxon>Brassicales</taxon>
        <taxon>Brassicaceae</taxon>
        <taxon>Camelineae</taxon>
        <taxon>Camelina</taxon>
    </lineage>
</organism>
<evidence type="ECO:0000313" key="2">
    <source>
        <dbReference type="RefSeq" id="XP_010432246.1"/>
    </source>
</evidence>
<dbReference type="InterPro" id="IPR035979">
    <property type="entry name" value="RBD_domain_sf"/>
</dbReference>
<dbReference type="Gene3D" id="3.30.70.330">
    <property type="match status" value="1"/>
</dbReference>
<name>A0ABM0TVX1_CAMSA</name>
<dbReference type="InterPro" id="IPR012677">
    <property type="entry name" value="Nucleotide-bd_a/b_plait_sf"/>
</dbReference>
<sequence>MELPGSLFGSLKPPVSGASGGLIRAIFQNLRRSWYVDVEGFDTSLSADEIKEALMNHFKSCGAIARVFLNTNPETNVVDSWYVHVERFDNSLPLDEIKEALNNHFKSCGVTARVFLNTNPETNVVDSHASIAIMGDDVDEKVKELDRSELGGRKLIVKPAQLAPKVIIRDVPFA</sequence>